<proteinExistence type="inferred from homology"/>
<evidence type="ECO:0000313" key="15">
    <source>
        <dbReference type="Proteomes" id="UP000008827"/>
    </source>
</evidence>
<keyword evidence="7 10" id="KW-0539">Nucleus</keyword>
<feature type="domain" description="PB1" evidence="12">
    <location>
        <begin position="182"/>
        <end position="300"/>
    </location>
</feature>
<dbReference type="Pfam" id="PF02309">
    <property type="entry name" value="AUX_IAA"/>
    <property type="match status" value="1"/>
</dbReference>
<dbReference type="PROSITE" id="PS51745">
    <property type="entry name" value="PB1"/>
    <property type="match status" value="1"/>
</dbReference>
<evidence type="ECO:0000256" key="7">
    <source>
        <dbReference type="ARBA" id="ARBA00023242"/>
    </source>
</evidence>
<dbReference type="FunFam" id="3.10.20.90:FF:000225">
    <property type="entry name" value="Auxin-responsive protein"/>
    <property type="match status" value="1"/>
</dbReference>
<dbReference type="SUPFAM" id="SSF54277">
    <property type="entry name" value="CAD &amp; PB1 domains"/>
    <property type="match status" value="1"/>
</dbReference>
<dbReference type="ExpressionAtlas" id="A0A0R0IPS7">
    <property type="expression patterns" value="baseline and differential"/>
</dbReference>
<evidence type="ECO:0000256" key="3">
    <source>
        <dbReference type="ARBA" id="ARBA00011726"/>
    </source>
</evidence>
<organism evidence="13">
    <name type="scientific">Glycine max</name>
    <name type="common">Soybean</name>
    <name type="synonym">Glycine hispida</name>
    <dbReference type="NCBI Taxonomy" id="3847"/>
    <lineage>
        <taxon>Eukaryota</taxon>
        <taxon>Viridiplantae</taxon>
        <taxon>Streptophyta</taxon>
        <taxon>Embryophyta</taxon>
        <taxon>Tracheophyta</taxon>
        <taxon>Spermatophyta</taxon>
        <taxon>Magnoliopsida</taxon>
        <taxon>eudicotyledons</taxon>
        <taxon>Gunneridae</taxon>
        <taxon>Pentapetalae</taxon>
        <taxon>rosids</taxon>
        <taxon>fabids</taxon>
        <taxon>Fabales</taxon>
        <taxon>Fabaceae</taxon>
        <taxon>Papilionoideae</taxon>
        <taxon>50 kb inversion clade</taxon>
        <taxon>NPAAA clade</taxon>
        <taxon>indigoferoid/millettioid clade</taxon>
        <taxon>Phaseoleae</taxon>
        <taxon>Glycine</taxon>
        <taxon>Glycine subgen. Soja</taxon>
    </lineage>
</organism>
<dbReference type="GO" id="GO:0005634">
    <property type="term" value="C:nucleus"/>
    <property type="evidence" value="ECO:0007669"/>
    <property type="project" value="UniProtKB-SubCell"/>
</dbReference>
<evidence type="ECO:0000256" key="4">
    <source>
        <dbReference type="ARBA" id="ARBA00022491"/>
    </source>
</evidence>
<accession>A0A0R0IPS7</accession>
<evidence type="ECO:0000313" key="13">
    <source>
        <dbReference type="EMBL" id="KRH44272.1"/>
    </source>
</evidence>
<feature type="region of interest" description="Disordered" evidence="11">
    <location>
        <begin position="1"/>
        <end position="37"/>
    </location>
</feature>
<dbReference type="InParanoid" id="A0A0R0IPS7"/>
<evidence type="ECO:0000256" key="9">
    <source>
        <dbReference type="ARBA" id="ARBA00025283"/>
    </source>
</evidence>
<dbReference type="Gene3D" id="3.10.20.90">
    <property type="entry name" value="Phosphatidylinositol 3-kinase Catalytic Subunit, Chain A, domain 1"/>
    <property type="match status" value="1"/>
</dbReference>
<evidence type="ECO:0000256" key="1">
    <source>
        <dbReference type="ARBA" id="ARBA00004123"/>
    </source>
</evidence>
<dbReference type="EMBL" id="CM000841">
    <property type="protein sequence ID" value="KRH44271.1"/>
    <property type="molecule type" value="Genomic_DNA"/>
</dbReference>
<dbReference type="InterPro" id="IPR033389">
    <property type="entry name" value="AUX/IAA_dom"/>
</dbReference>
<dbReference type="PANTHER" id="PTHR31734">
    <property type="entry name" value="AUXIN-RESPONSIVE PROTEIN IAA17"/>
    <property type="match status" value="1"/>
</dbReference>
<dbReference type="InterPro" id="IPR053793">
    <property type="entry name" value="PB1-like"/>
</dbReference>
<dbReference type="Proteomes" id="UP000008827">
    <property type="component" value="Chromosome 8"/>
</dbReference>
<dbReference type="SMR" id="A0A0R0IPS7"/>
<evidence type="ECO:0000313" key="14">
    <source>
        <dbReference type="EnsemblPlants" id="KRH44271"/>
    </source>
</evidence>
<sequence>MWQRSHKSSEERKLELRLGPPGEESLNESIRKSNRERNESQFTLGCFSTQNFFTSDKQGPGGTTLPSAWPSTSYHHQHQAKAKASSFLQLQSSPQNMIVMGKDVSQFSCVEKKVFSPSCANPAVSKRTSSGPAVGWPPIRSFRKNIASGSTSKLPSGSHQQHQNVVPYKVASQKPTDKSGKGLFVKINMDGVPIGRKVDINAYDSYEKLSSAVDELFRGLLAEMKLSHIGSSQCCSGQRDSCAGGIQNKEQEEKSNKGLLVGSGEYTLVYEDNEGDRMLVGDVPWHMFVSTVKRLRVLKSSDLPAFTLGSKQD</sequence>
<comment type="similarity">
    <text evidence="2 10">Belongs to the Aux/IAA family.</text>
</comment>
<dbReference type="EnsemblPlants" id="KRH44271">
    <property type="protein sequence ID" value="KRH44271"/>
    <property type="gene ID" value="GLYMA_08G200700"/>
</dbReference>
<dbReference type="OrthoDB" id="615826at2759"/>
<dbReference type="PaxDb" id="3847-GLYMA08G21461.1"/>
<keyword evidence="6 10" id="KW-0804">Transcription</keyword>
<keyword evidence="5 10" id="KW-0805">Transcription regulation</keyword>
<keyword evidence="15" id="KW-1185">Reference proteome</keyword>
<reference evidence="13 14" key="1">
    <citation type="journal article" date="2010" name="Nature">
        <title>Genome sequence of the palaeopolyploid soybean.</title>
        <authorList>
            <person name="Schmutz J."/>
            <person name="Cannon S.B."/>
            <person name="Schlueter J."/>
            <person name="Ma J."/>
            <person name="Mitros T."/>
            <person name="Nelson W."/>
            <person name="Hyten D.L."/>
            <person name="Song Q."/>
            <person name="Thelen J.J."/>
            <person name="Cheng J."/>
            <person name="Xu D."/>
            <person name="Hellsten U."/>
            <person name="May G.D."/>
            <person name="Yu Y."/>
            <person name="Sakurai T."/>
            <person name="Umezawa T."/>
            <person name="Bhattacharyya M.K."/>
            <person name="Sandhu D."/>
            <person name="Valliyodan B."/>
            <person name="Lindquist E."/>
            <person name="Peto M."/>
            <person name="Grant D."/>
            <person name="Shu S."/>
            <person name="Goodstein D."/>
            <person name="Barry K."/>
            <person name="Futrell-Griggs M."/>
            <person name="Abernathy B."/>
            <person name="Du J."/>
            <person name="Tian Z."/>
            <person name="Zhu L."/>
            <person name="Gill N."/>
            <person name="Joshi T."/>
            <person name="Libault M."/>
            <person name="Sethuraman A."/>
            <person name="Zhang X.-C."/>
            <person name="Shinozaki K."/>
            <person name="Nguyen H.T."/>
            <person name="Wing R.A."/>
            <person name="Cregan P."/>
            <person name="Specht J."/>
            <person name="Grimwood J."/>
            <person name="Rokhsar D."/>
            <person name="Stacey G."/>
            <person name="Shoemaker R.C."/>
            <person name="Jackson S.A."/>
        </authorList>
    </citation>
    <scope>NUCLEOTIDE SEQUENCE</scope>
    <source>
        <strain evidence="14">cv. Williams 82</strain>
        <tissue evidence="13">Callus</tissue>
    </source>
</reference>
<comment type="function">
    <text evidence="9">Aux/IAA proteins are short-lived transcriptional factors that function as repressors of early auxin response genes at low auxin concentrations. Repression is thought to result from the interaction with auxin response factors (ARFs), proteins that bind to the auxin-responsive promoter element (AuxRE). Formation of heterodimers with ARF proteins may alter their ability to modulate early auxin response genes expression.</text>
</comment>
<dbReference type="GO" id="GO:0006355">
    <property type="term" value="P:regulation of DNA-templated transcription"/>
    <property type="evidence" value="ECO:0007669"/>
    <property type="project" value="InterPro"/>
</dbReference>
<evidence type="ECO:0000256" key="6">
    <source>
        <dbReference type="ARBA" id="ARBA00023163"/>
    </source>
</evidence>
<name>A0A0R0IPS7_SOYBN</name>
<keyword evidence="8 10" id="KW-0927">Auxin signaling pathway</keyword>
<protein>
    <recommendedName>
        <fullName evidence="10">Auxin-induced protein</fullName>
    </recommendedName>
</protein>
<keyword evidence="4 10" id="KW-0678">Repressor</keyword>
<dbReference type="FunCoup" id="A0A0R0IPS7">
    <property type="interactions" value="3918"/>
</dbReference>
<comment type="subcellular location">
    <subcellularLocation>
        <location evidence="1 10">Nucleus</location>
    </subcellularLocation>
</comment>
<dbReference type="GO" id="GO:0009734">
    <property type="term" value="P:auxin-activated signaling pathway"/>
    <property type="evidence" value="ECO:0007669"/>
    <property type="project" value="UniProtKB-UniRule"/>
</dbReference>
<dbReference type="Gramene" id="KRH44271">
    <property type="protein sequence ID" value="KRH44271"/>
    <property type="gene ID" value="GLYMA_08G200700"/>
</dbReference>
<evidence type="ECO:0000256" key="11">
    <source>
        <dbReference type="SAM" id="MobiDB-lite"/>
    </source>
</evidence>
<gene>
    <name evidence="13" type="ORF">GLYMA_08G200700</name>
</gene>
<comment type="subunit">
    <text evidence="3 10">Homodimers and heterodimers.</text>
</comment>
<dbReference type="Gramene" id="KRH44272">
    <property type="protein sequence ID" value="KRH44272"/>
    <property type="gene ID" value="GLYMA_08G200700"/>
</dbReference>
<dbReference type="AlphaFoldDB" id="A0A0R0IPS7"/>
<dbReference type="EMBL" id="CM000841">
    <property type="protein sequence ID" value="KRH44272.1"/>
    <property type="molecule type" value="Genomic_DNA"/>
</dbReference>
<evidence type="ECO:0000256" key="2">
    <source>
        <dbReference type="ARBA" id="ARBA00006728"/>
    </source>
</evidence>
<dbReference type="STRING" id="3847.A0A0R0IPS7"/>
<reference evidence="14" key="2">
    <citation type="submission" date="2018-02" db="UniProtKB">
        <authorList>
            <consortium name="EnsemblPlants"/>
        </authorList>
    </citation>
    <scope>IDENTIFICATION</scope>
    <source>
        <strain evidence="14">Williams 82</strain>
    </source>
</reference>
<dbReference type="InterPro" id="IPR003311">
    <property type="entry name" value="AUX_IAA"/>
</dbReference>
<dbReference type="PANTHER" id="PTHR31734:SF236">
    <property type="entry name" value="AUXIN-INDUCED PROTEIN"/>
    <property type="match status" value="1"/>
</dbReference>
<evidence type="ECO:0000256" key="8">
    <source>
        <dbReference type="ARBA" id="ARBA00023294"/>
    </source>
</evidence>
<evidence type="ECO:0000256" key="10">
    <source>
        <dbReference type="RuleBase" id="RU004549"/>
    </source>
</evidence>
<reference evidence="13" key="3">
    <citation type="submission" date="2018-07" db="EMBL/GenBank/DDBJ databases">
        <title>WGS assembly of Glycine max.</title>
        <authorList>
            <person name="Schmutz J."/>
            <person name="Cannon S."/>
            <person name="Schlueter J."/>
            <person name="Ma J."/>
            <person name="Mitros T."/>
            <person name="Nelson W."/>
            <person name="Hyten D."/>
            <person name="Song Q."/>
            <person name="Thelen J."/>
            <person name="Cheng J."/>
            <person name="Xu D."/>
            <person name="Hellsten U."/>
            <person name="May G."/>
            <person name="Yu Y."/>
            <person name="Sakurai T."/>
            <person name="Umezawa T."/>
            <person name="Bhattacharyya M."/>
            <person name="Sandhu D."/>
            <person name="Valliyodan B."/>
            <person name="Lindquist E."/>
            <person name="Peto M."/>
            <person name="Grant D."/>
            <person name="Shu S."/>
            <person name="Goodstein D."/>
            <person name="Barry K."/>
            <person name="Futrell-Griggs M."/>
            <person name="Abernathy B."/>
            <person name="Du J."/>
            <person name="Tian Z."/>
            <person name="Zhu L."/>
            <person name="Gill N."/>
            <person name="Joshi T."/>
            <person name="Libault M."/>
            <person name="Sethuraman A."/>
            <person name="Zhang X."/>
            <person name="Shinozaki K."/>
            <person name="Nguyen H."/>
            <person name="Wing R."/>
            <person name="Cregan P."/>
            <person name="Specht J."/>
            <person name="Grimwood J."/>
            <person name="Rokhsar D."/>
            <person name="Stacey G."/>
            <person name="Shoemaker R."/>
            <person name="Jackson S."/>
        </authorList>
    </citation>
    <scope>NUCLEOTIDE SEQUENCE</scope>
    <source>
        <tissue evidence="13">Callus</tissue>
    </source>
</reference>
<dbReference type="EnsemblPlants" id="KRH44272">
    <property type="protein sequence ID" value="KRH44272"/>
    <property type="gene ID" value="GLYMA_08G200700"/>
</dbReference>
<evidence type="ECO:0000256" key="5">
    <source>
        <dbReference type="ARBA" id="ARBA00023015"/>
    </source>
</evidence>
<evidence type="ECO:0000259" key="12">
    <source>
        <dbReference type="PROSITE" id="PS51745"/>
    </source>
</evidence>
<feature type="compositionally biased region" description="Basic and acidic residues" evidence="11">
    <location>
        <begin position="7"/>
        <end position="16"/>
    </location>
</feature>